<comment type="similarity">
    <text evidence="1 5">Belongs to the D-isomer specific 2-hydroxyacid dehydrogenase family.</text>
</comment>
<dbReference type="PROSITE" id="PS00065">
    <property type="entry name" value="D_2_HYDROXYACID_DH_1"/>
    <property type="match status" value="1"/>
</dbReference>
<dbReference type="InterPro" id="IPR050857">
    <property type="entry name" value="D-2-hydroxyacid_DH"/>
</dbReference>
<keyword evidence="4" id="KW-0520">NAD</keyword>
<keyword evidence="2" id="KW-0028">Amino-acid biosynthesis</keyword>
<dbReference type="InterPro" id="IPR006139">
    <property type="entry name" value="D-isomer_2_OHA_DH_cat_dom"/>
</dbReference>
<evidence type="ECO:0000313" key="8">
    <source>
        <dbReference type="EMBL" id="SFU05912.1"/>
    </source>
</evidence>
<dbReference type="InterPro" id="IPR043322">
    <property type="entry name" value="CtBP"/>
</dbReference>
<dbReference type="Pfam" id="PF00389">
    <property type="entry name" value="2-Hacid_dh"/>
    <property type="match status" value="1"/>
</dbReference>
<evidence type="ECO:0000256" key="5">
    <source>
        <dbReference type="RuleBase" id="RU003719"/>
    </source>
</evidence>
<dbReference type="Pfam" id="PF02826">
    <property type="entry name" value="2-Hacid_dh_C"/>
    <property type="match status" value="1"/>
</dbReference>
<name>A0A1I7D2J7_9RHOB</name>
<dbReference type="FunFam" id="3.40.50.720:FF:000203">
    <property type="entry name" value="D-3-phosphoglycerate dehydrogenase (SerA)"/>
    <property type="match status" value="1"/>
</dbReference>
<dbReference type="OrthoDB" id="9793626at2"/>
<reference evidence="8 9" key="1">
    <citation type="submission" date="2016-10" db="EMBL/GenBank/DDBJ databases">
        <authorList>
            <person name="de Groot N.N."/>
        </authorList>
    </citation>
    <scope>NUCLEOTIDE SEQUENCE [LARGE SCALE GENOMIC DNA]</scope>
    <source>
        <strain evidence="8 9">CGMCC 1.10959</strain>
    </source>
</reference>
<evidence type="ECO:0000256" key="2">
    <source>
        <dbReference type="ARBA" id="ARBA00022605"/>
    </source>
</evidence>
<dbReference type="RefSeq" id="WP_027261326.1">
    <property type="nucleotide sequence ID" value="NZ_FPAW01000022.1"/>
</dbReference>
<dbReference type="GO" id="GO:0051287">
    <property type="term" value="F:NAD binding"/>
    <property type="evidence" value="ECO:0007669"/>
    <property type="project" value="InterPro"/>
</dbReference>
<dbReference type="SUPFAM" id="SSF52283">
    <property type="entry name" value="Formate/glycerate dehydrogenase catalytic domain-like"/>
    <property type="match status" value="1"/>
</dbReference>
<dbReference type="eggNOG" id="COG0111">
    <property type="taxonomic scope" value="Bacteria"/>
</dbReference>
<proteinExistence type="inferred from homology"/>
<dbReference type="InterPro" id="IPR006140">
    <property type="entry name" value="D-isomer_DH_NAD-bd"/>
</dbReference>
<feature type="domain" description="D-isomer specific 2-hydroxyacid dehydrogenase catalytic" evidence="6">
    <location>
        <begin position="23"/>
        <end position="316"/>
    </location>
</feature>
<accession>A0A1I7D2J7</accession>
<dbReference type="CDD" id="cd05299">
    <property type="entry name" value="CtBP_dh"/>
    <property type="match status" value="1"/>
</dbReference>
<keyword evidence="9" id="KW-1185">Reference proteome</keyword>
<dbReference type="GO" id="GO:0003714">
    <property type="term" value="F:transcription corepressor activity"/>
    <property type="evidence" value="ECO:0007669"/>
    <property type="project" value="InterPro"/>
</dbReference>
<evidence type="ECO:0000259" key="7">
    <source>
        <dbReference type="Pfam" id="PF02826"/>
    </source>
</evidence>
<evidence type="ECO:0000259" key="6">
    <source>
        <dbReference type="Pfam" id="PF00389"/>
    </source>
</evidence>
<organism evidence="8 9">
    <name type="scientific">Sedimentitalea nanhaiensis</name>
    <dbReference type="NCBI Taxonomy" id="999627"/>
    <lineage>
        <taxon>Bacteria</taxon>
        <taxon>Pseudomonadati</taxon>
        <taxon>Pseudomonadota</taxon>
        <taxon>Alphaproteobacteria</taxon>
        <taxon>Rhodobacterales</taxon>
        <taxon>Paracoccaceae</taxon>
        <taxon>Sedimentitalea</taxon>
    </lineage>
</organism>
<evidence type="ECO:0000313" key="9">
    <source>
        <dbReference type="Proteomes" id="UP000182466"/>
    </source>
</evidence>
<gene>
    <name evidence="8" type="ORF">SAMN05216236_12231</name>
</gene>
<dbReference type="Gene3D" id="3.40.50.720">
    <property type="entry name" value="NAD(P)-binding Rossmann-like Domain"/>
    <property type="match status" value="2"/>
</dbReference>
<protein>
    <submittedName>
        <fullName evidence="8">D-3-phosphoglycerate dehydrogenase</fullName>
    </submittedName>
</protein>
<dbReference type="PANTHER" id="PTHR42789">
    <property type="entry name" value="D-ISOMER SPECIFIC 2-HYDROXYACID DEHYDROGENASE FAMILY PROTEIN (AFU_ORTHOLOGUE AFUA_6G10090)"/>
    <property type="match status" value="1"/>
</dbReference>
<dbReference type="InterPro" id="IPR029753">
    <property type="entry name" value="D-isomer_DH_CS"/>
</dbReference>
<evidence type="ECO:0000256" key="3">
    <source>
        <dbReference type="ARBA" id="ARBA00023002"/>
    </source>
</evidence>
<dbReference type="InterPro" id="IPR036291">
    <property type="entry name" value="NAD(P)-bd_dom_sf"/>
</dbReference>
<dbReference type="PANTHER" id="PTHR42789:SF1">
    <property type="entry name" value="D-ISOMER SPECIFIC 2-HYDROXYACID DEHYDROGENASE FAMILY PROTEIN (AFU_ORTHOLOGUE AFUA_6G10090)"/>
    <property type="match status" value="1"/>
</dbReference>
<dbReference type="Proteomes" id="UP000182466">
    <property type="component" value="Unassembled WGS sequence"/>
</dbReference>
<dbReference type="InterPro" id="IPR029752">
    <property type="entry name" value="D-isomer_DH_CS1"/>
</dbReference>
<sequence length="336" mass="36521">MKIVRTDRELRMPLVDARLRELGHELVLLPDGIPEAELAAHTRDADLLLMCYAPITRHVIETATRLRGIVKYGVGIDAIDIPAATKRGITVVNIPEYAEETVAEGAFALMIALARKLPALAAQMSDHGWAWPEPKWLGRDIAGSTVGIVGLGRIGRSMARMAGAGFRANVLAYNPGMSEATIRAAGATPCPDLHDMLGRSDFVSIHCVLNDATRHLIGAPELRAMKPTACLINVSRGAIVDEAALIRALDAGWIAAAGLDVFSAEPLARRNHPLAALFNRPNVILSPHLTFYTEQAMARLEQDTLDRCLELIEGRDVLIKSTDPRLQGQARVIYSR</sequence>
<dbReference type="EMBL" id="FPAW01000022">
    <property type="protein sequence ID" value="SFU05912.1"/>
    <property type="molecule type" value="Genomic_DNA"/>
</dbReference>
<feature type="domain" description="D-isomer specific 2-hydroxyacid dehydrogenase NAD-binding" evidence="7">
    <location>
        <begin position="107"/>
        <end position="289"/>
    </location>
</feature>
<dbReference type="AlphaFoldDB" id="A0A1I7D2J7"/>
<evidence type="ECO:0000256" key="4">
    <source>
        <dbReference type="ARBA" id="ARBA00023027"/>
    </source>
</evidence>
<evidence type="ECO:0000256" key="1">
    <source>
        <dbReference type="ARBA" id="ARBA00005854"/>
    </source>
</evidence>
<dbReference type="PROSITE" id="PS00671">
    <property type="entry name" value="D_2_HYDROXYACID_DH_3"/>
    <property type="match status" value="1"/>
</dbReference>
<keyword evidence="3 5" id="KW-0560">Oxidoreductase</keyword>
<dbReference type="STRING" id="999627.SAMN05216236_12231"/>
<dbReference type="SUPFAM" id="SSF51735">
    <property type="entry name" value="NAD(P)-binding Rossmann-fold domains"/>
    <property type="match status" value="1"/>
</dbReference>
<dbReference type="GO" id="GO:0016616">
    <property type="term" value="F:oxidoreductase activity, acting on the CH-OH group of donors, NAD or NADP as acceptor"/>
    <property type="evidence" value="ECO:0007669"/>
    <property type="project" value="InterPro"/>
</dbReference>
<dbReference type="GO" id="GO:0008652">
    <property type="term" value="P:amino acid biosynthetic process"/>
    <property type="evidence" value="ECO:0007669"/>
    <property type="project" value="UniProtKB-KW"/>
</dbReference>